<evidence type="ECO:0000313" key="1">
    <source>
        <dbReference type="Proteomes" id="UP000036681"/>
    </source>
</evidence>
<reference evidence="2" key="1">
    <citation type="submission" date="2017-02" db="UniProtKB">
        <authorList>
            <consortium name="WormBaseParasite"/>
        </authorList>
    </citation>
    <scope>IDENTIFICATION</scope>
</reference>
<name>A0A0M3HY41_ASCLU</name>
<protein>
    <submittedName>
        <fullName evidence="2">DUF1559 domain-containing protein</fullName>
    </submittedName>
</protein>
<dbReference type="AlphaFoldDB" id="A0A0M3HY41"/>
<keyword evidence="1" id="KW-1185">Reference proteome</keyword>
<organism evidence="1 2">
    <name type="scientific">Ascaris lumbricoides</name>
    <name type="common">Giant roundworm</name>
    <dbReference type="NCBI Taxonomy" id="6252"/>
    <lineage>
        <taxon>Eukaryota</taxon>
        <taxon>Metazoa</taxon>
        <taxon>Ecdysozoa</taxon>
        <taxon>Nematoda</taxon>
        <taxon>Chromadorea</taxon>
        <taxon>Rhabditida</taxon>
        <taxon>Spirurina</taxon>
        <taxon>Ascaridomorpha</taxon>
        <taxon>Ascaridoidea</taxon>
        <taxon>Ascarididae</taxon>
        <taxon>Ascaris</taxon>
    </lineage>
</organism>
<accession>A0A0M3HY41</accession>
<dbReference type="Proteomes" id="UP000036681">
    <property type="component" value="Unplaced"/>
</dbReference>
<dbReference type="WBParaSite" id="ALUE_0000836601-mRNA-1">
    <property type="protein sequence ID" value="ALUE_0000836601-mRNA-1"/>
    <property type="gene ID" value="ALUE_0000836601"/>
</dbReference>
<sequence length="86" mass="9307">MVWGVASDKTSTFWSHFVRRGKFGVCLNSTPVAAGVGLNPDHRNSNVGSGAYSASTFQARENSTSIARQRSSVMRMGTKWPIPSCN</sequence>
<proteinExistence type="predicted"/>
<evidence type="ECO:0000313" key="2">
    <source>
        <dbReference type="WBParaSite" id="ALUE_0000836601-mRNA-1"/>
    </source>
</evidence>